<dbReference type="InterPro" id="IPR047153">
    <property type="entry name" value="TRIM45/56/19-like"/>
</dbReference>
<feature type="domain" description="B box-type" evidence="3">
    <location>
        <begin position="4"/>
        <end position="54"/>
    </location>
</feature>
<keyword evidence="1" id="KW-0863">Zinc-finger</keyword>
<keyword evidence="2" id="KW-0175">Coiled coil</keyword>
<feature type="coiled-coil region" evidence="2">
    <location>
        <begin position="139"/>
        <end position="214"/>
    </location>
</feature>
<accession>A0A8B6F5K5</accession>
<dbReference type="AlphaFoldDB" id="A0A8B6F5K5"/>
<comment type="caution">
    <text evidence="4">The sequence shown here is derived from an EMBL/GenBank/DDBJ whole genome shotgun (WGS) entry which is preliminary data.</text>
</comment>
<dbReference type="SMART" id="SM00336">
    <property type="entry name" value="BBOX"/>
    <property type="match status" value="2"/>
</dbReference>
<evidence type="ECO:0000256" key="2">
    <source>
        <dbReference type="SAM" id="Coils"/>
    </source>
</evidence>
<dbReference type="Gene3D" id="4.10.830.40">
    <property type="match status" value="1"/>
</dbReference>
<sequence length="559" mass="63679">MASKNQVPCGPCSFDDVTKDAGKWCTDCEEGLCEDCENSHRKSKILRNHKVISIDDYRKIENISISQVCEYHGESLEWFCKSHDEALCVVCVPSKHKTCSDVIPISVALSNARQSTALSDLEDAIETTLLNVTKCIINRESATNDLEKQELTVKNMILETRAKVNLHLDKLEERLLRELREIADSCKSKYNKFLRNLKATEEKLNKLKEQTRHMKLFSSDIQVFLGTRQINGQINSEVESIKSDICATKDYEFKVSMHSLITKLSNEVEEFGQIKMSEFDAKLYFTDAKIDQAQIGINDKTSRNISNIKLQPIKTFQMQNKMEMNITGCIILPNGNLCMACYTRANTLIEYSDAGDHIRNIPVYSKPYDIAVIDLSRIAVTYGEASILEIMNNSTFKVEKKIRLQHSCMGVSHENGRLYVISGYDTVHVLDLSGTQLKILKISSDTILHITTSKDKIYYTDYKSNKVHCCSLNGEELWQLHCDCLRFPKCVTVDNYNNAYVVGYISNNLIIIQHDGKENKTLLTKSDGLNFSNAIFYDKHTRTLLICNEKGFVMMYKVV</sequence>
<evidence type="ECO:0000313" key="4">
    <source>
        <dbReference type="EMBL" id="VDI43907.1"/>
    </source>
</evidence>
<dbReference type="PANTHER" id="PTHR25462:SF296">
    <property type="entry name" value="MEIOTIC P26, ISOFORM F"/>
    <property type="match status" value="1"/>
</dbReference>
<dbReference type="Gene3D" id="2.120.10.30">
    <property type="entry name" value="TolB, C-terminal domain"/>
    <property type="match status" value="1"/>
</dbReference>
<keyword evidence="5" id="KW-1185">Reference proteome</keyword>
<dbReference type="OrthoDB" id="6265224at2759"/>
<protein>
    <recommendedName>
        <fullName evidence="3">B box-type domain-containing protein</fullName>
    </recommendedName>
</protein>
<dbReference type="PANTHER" id="PTHR25462">
    <property type="entry name" value="BONUS, ISOFORM C-RELATED"/>
    <property type="match status" value="1"/>
</dbReference>
<dbReference type="Pfam" id="PF00643">
    <property type="entry name" value="zf-B_box"/>
    <property type="match status" value="1"/>
</dbReference>
<dbReference type="PROSITE" id="PS50119">
    <property type="entry name" value="ZF_BBOX"/>
    <property type="match status" value="2"/>
</dbReference>
<dbReference type="EMBL" id="UYJE01006200">
    <property type="protein sequence ID" value="VDI43907.1"/>
    <property type="molecule type" value="Genomic_DNA"/>
</dbReference>
<feature type="domain" description="B box-type" evidence="3">
    <location>
        <begin position="64"/>
        <end position="105"/>
    </location>
</feature>
<dbReference type="Proteomes" id="UP000596742">
    <property type="component" value="Unassembled WGS sequence"/>
</dbReference>
<dbReference type="Gene3D" id="3.30.160.60">
    <property type="entry name" value="Classic Zinc Finger"/>
    <property type="match status" value="1"/>
</dbReference>
<name>A0A8B6F5K5_MYTGA</name>
<keyword evidence="1" id="KW-0479">Metal-binding</keyword>
<keyword evidence="1" id="KW-0862">Zinc</keyword>
<reference evidence="4" key="1">
    <citation type="submission" date="2018-11" db="EMBL/GenBank/DDBJ databases">
        <authorList>
            <person name="Alioto T."/>
            <person name="Alioto T."/>
        </authorList>
    </citation>
    <scope>NUCLEOTIDE SEQUENCE</scope>
</reference>
<dbReference type="GO" id="GO:0008270">
    <property type="term" value="F:zinc ion binding"/>
    <property type="evidence" value="ECO:0007669"/>
    <property type="project" value="UniProtKB-KW"/>
</dbReference>
<dbReference type="InterPro" id="IPR000315">
    <property type="entry name" value="Znf_B-box"/>
</dbReference>
<dbReference type="InterPro" id="IPR011042">
    <property type="entry name" value="6-blade_b-propeller_TolB-like"/>
</dbReference>
<dbReference type="SUPFAM" id="SSF101898">
    <property type="entry name" value="NHL repeat"/>
    <property type="match status" value="1"/>
</dbReference>
<gene>
    <name evidence="4" type="ORF">MGAL_10B072864</name>
</gene>
<proteinExistence type="predicted"/>
<organism evidence="4 5">
    <name type="scientific">Mytilus galloprovincialis</name>
    <name type="common">Mediterranean mussel</name>
    <dbReference type="NCBI Taxonomy" id="29158"/>
    <lineage>
        <taxon>Eukaryota</taxon>
        <taxon>Metazoa</taxon>
        <taxon>Spiralia</taxon>
        <taxon>Lophotrochozoa</taxon>
        <taxon>Mollusca</taxon>
        <taxon>Bivalvia</taxon>
        <taxon>Autobranchia</taxon>
        <taxon>Pteriomorphia</taxon>
        <taxon>Mytilida</taxon>
        <taxon>Mytiloidea</taxon>
        <taxon>Mytilidae</taxon>
        <taxon>Mytilinae</taxon>
        <taxon>Mytilus</taxon>
    </lineage>
</organism>
<evidence type="ECO:0000256" key="1">
    <source>
        <dbReference type="PROSITE-ProRule" id="PRU00024"/>
    </source>
</evidence>
<dbReference type="CDD" id="cd19776">
    <property type="entry name" value="Bbox2_TRIM25_C-IV"/>
    <property type="match status" value="1"/>
</dbReference>
<dbReference type="SUPFAM" id="SSF57845">
    <property type="entry name" value="B-box zinc-binding domain"/>
    <property type="match status" value="1"/>
</dbReference>
<dbReference type="CDD" id="cd19757">
    <property type="entry name" value="Bbox1"/>
    <property type="match status" value="1"/>
</dbReference>
<evidence type="ECO:0000313" key="5">
    <source>
        <dbReference type="Proteomes" id="UP000596742"/>
    </source>
</evidence>
<evidence type="ECO:0000259" key="3">
    <source>
        <dbReference type="PROSITE" id="PS50119"/>
    </source>
</evidence>